<dbReference type="WBParaSite" id="PDA_v2.g5552.t1">
    <property type="protein sequence ID" value="PDA_v2.g5552.t1"/>
    <property type="gene ID" value="PDA_v2.g5552"/>
</dbReference>
<reference evidence="2" key="1">
    <citation type="submission" date="2022-11" db="UniProtKB">
        <authorList>
            <consortium name="WormBaseParasite"/>
        </authorList>
    </citation>
    <scope>IDENTIFICATION</scope>
</reference>
<evidence type="ECO:0000313" key="2">
    <source>
        <dbReference type="WBParaSite" id="PDA_v2.g5552.t1"/>
    </source>
</evidence>
<name>A0A914QPC4_9BILA</name>
<accession>A0A914QPC4</accession>
<dbReference type="AlphaFoldDB" id="A0A914QPC4"/>
<evidence type="ECO:0000313" key="1">
    <source>
        <dbReference type="Proteomes" id="UP000887578"/>
    </source>
</evidence>
<sequence>MNTQGGAVGAVDCATPCLCDSAGQCFTSAPPSGGSDLPTLVLYPYCSSPSSCFVAVILASDGTLVNSASNAVAYDSGNQLDANFDPLPVTDSAYMKAKSVGCNGCPVDMGQ</sequence>
<keyword evidence="1" id="KW-1185">Reference proteome</keyword>
<organism evidence="1 2">
    <name type="scientific">Panagrolaimus davidi</name>
    <dbReference type="NCBI Taxonomy" id="227884"/>
    <lineage>
        <taxon>Eukaryota</taxon>
        <taxon>Metazoa</taxon>
        <taxon>Ecdysozoa</taxon>
        <taxon>Nematoda</taxon>
        <taxon>Chromadorea</taxon>
        <taxon>Rhabditida</taxon>
        <taxon>Tylenchina</taxon>
        <taxon>Panagrolaimomorpha</taxon>
        <taxon>Panagrolaimoidea</taxon>
        <taxon>Panagrolaimidae</taxon>
        <taxon>Panagrolaimus</taxon>
    </lineage>
</organism>
<proteinExistence type="predicted"/>
<protein>
    <submittedName>
        <fullName evidence="2">Uncharacterized protein</fullName>
    </submittedName>
</protein>
<dbReference type="Proteomes" id="UP000887578">
    <property type="component" value="Unplaced"/>
</dbReference>